<dbReference type="Pfam" id="PF18911">
    <property type="entry name" value="PKD_4"/>
    <property type="match status" value="1"/>
</dbReference>
<dbReference type="EMBL" id="JBFBVU010000017">
    <property type="protein sequence ID" value="MEV8467757.1"/>
    <property type="molecule type" value="Genomic_DNA"/>
</dbReference>
<dbReference type="PROSITE" id="PS00187">
    <property type="entry name" value="TPP_ENZYMES"/>
    <property type="match status" value="1"/>
</dbReference>
<feature type="region of interest" description="Disordered" evidence="3">
    <location>
        <begin position="5062"/>
        <end position="5094"/>
    </location>
</feature>
<keyword evidence="1" id="KW-0808">Transferase</keyword>
<dbReference type="RefSeq" id="WP_366193636.1">
    <property type="nucleotide sequence ID" value="NZ_JBFBVU010000017.1"/>
</dbReference>
<dbReference type="Gene3D" id="2.60.40.10">
    <property type="entry name" value="Immunoglobulins"/>
    <property type="match status" value="1"/>
</dbReference>
<dbReference type="Proteomes" id="UP001553161">
    <property type="component" value="Unassembled WGS sequence"/>
</dbReference>
<dbReference type="InterPro" id="IPR011049">
    <property type="entry name" value="Serralysin-like_metalloprot_C"/>
</dbReference>
<gene>
    <name evidence="5" type="ORF">AB0T83_13335</name>
</gene>
<dbReference type="CDD" id="cd00146">
    <property type="entry name" value="PKD"/>
    <property type="match status" value="1"/>
</dbReference>
<dbReference type="Pfam" id="PF17803">
    <property type="entry name" value="Cadherin_4"/>
    <property type="match status" value="1"/>
</dbReference>
<dbReference type="InterPro" id="IPR035986">
    <property type="entry name" value="PKD_dom_sf"/>
</dbReference>
<evidence type="ECO:0000256" key="3">
    <source>
        <dbReference type="SAM" id="MobiDB-lite"/>
    </source>
</evidence>
<feature type="region of interest" description="Disordered" evidence="3">
    <location>
        <begin position="166"/>
        <end position="188"/>
    </location>
</feature>
<feature type="domain" description="PKD" evidence="4">
    <location>
        <begin position="4779"/>
        <end position="4826"/>
    </location>
</feature>
<organism evidence="5 6">
    <name type="scientific">Meridianimarinicoccus marinus</name>
    <dbReference type="NCBI Taxonomy" id="3231483"/>
    <lineage>
        <taxon>Bacteria</taxon>
        <taxon>Pseudomonadati</taxon>
        <taxon>Pseudomonadota</taxon>
        <taxon>Alphaproteobacteria</taxon>
        <taxon>Rhodobacterales</taxon>
        <taxon>Paracoccaceae</taxon>
        <taxon>Meridianimarinicoccus</taxon>
    </lineage>
</organism>
<accession>A0ABV3L855</accession>
<evidence type="ECO:0000313" key="5">
    <source>
        <dbReference type="EMBL" id="MEV8467757.1"/>
    </source>
</evidence>
<dbReference type="InterPro" id="IPR000399">
    <property type="entry name" value="TPP-bd_CS"/>
</dbReference>
<proteinExistence type="predicted"/>
<dbReference type="SUPFAM" id="SSF49299">
    <property type="entry name" value="PKD domain"/>
    <property type="match status" value="1"/>
</dbReference>
<feature type="compositionally biased region" description="Acidic residues" evidence="3">
    <location>
        <begin position="5070"/>
        <end position="5079"/>
    </location>
</feature>
<dbReference type="InterPro" id="IPR013783">
    <property type="entry name" value="Ig-like_fold"/>
</dbReference>
<dbReference type="Gene3D" id="2.60.40.2810">
    <property type="match status" value="2"/>
</dbReference>
<dbReference type="NCBIfam" id="NF012211">
    <property type="entry name" value="tand_rpt_95"/>
    <property type="match status" value="13"/>
</dbReference>
<dbReference type="SUPFAM" id="SSF51120">
    <property type="entry name" value="beta-Roll"/>
    <property type="match status" value="1"/>
</dbReference>
<comment type="caution">
    <text evidence="5">The sequence shown here is derived from an EMBL/GenBank/DDBJ whole genome shotgun (WGS) entry which is preliminary data.</text>
</comment>
<dbReference type="Pfam" id="PF17963">
    <property type="entry name" value="Big_9"/>
    <property type="match status" value="11"/>
</dbReference>
<dbReference type="InterPro" id="IPR040853">
    <property type="entry name" value="RapA2_cadherin-like"/>
</dbReference>
<feature type="compositionally biased region" description="Low complexity" evidence="3">
    <location>
        <begin position="171"/>
        <end position="188"/>
    </location>
</feature>
<evidence type="ECO:0000256" key="1">
    <source>
        <dbReference type="ARBA" id="ARBA00022679"/>
    </source>
</evidence>
<dbReference type="InterPro" id="IPR000601">
    <property type="entry name" value="PKD_dom"/>
</dbReference>
<evidence type="ECO:0000259" key="4">
    <source>
        <dbReference type="PROSITE" id="PS50093"/>
    </source>
</evidence>
<name>A0ABV3L855_9RHOB</name>
<reference evidence="5 6" key="1">
    <citation type="submission" date="2024-07" db="EMBL/GenBank/DDBJ databases">
        <authorList>
            <person name="Kang M."/>
        </authorList>
    </citation>
    <scope>NUCLEOTIDE SEQUENCE [LARGE SCALE GENOMIC DNA]</scope>
    <source>
        <strain evidence="5 6">DFM31</strain>
    </source>
</reference>
<protein>
    <submittedName>
        <fullName evidence="5">Tandem-95 repeat protein</fullName>
    </submittedName>
</protein>
<keyword evidence="2" id="KW-0786">Thiamine pyrophosphate</keyword>
<evidence type="ECO:0000313" key="6">
    <source>
        <dbReference type="Proteomes" id="UP001553161"/>
    </source>
</evidence>
<evidence type="ECO:0000256" key="2">
    <source>
        <dbReference type="ARBA" id="ARBA00023052"/>
    </source>
</evidence>
<keyword evidence="6" id="KW-1185">Reference proteome</keyword>
<sequence>MNTPLSPEDLVNSFKVGNQETAAIATLTGGDYVIVWSSDVQDGSGTAIVGQRFAPNGTRIGLEFILNTTETGNQYAPTIAATDDGGFAVAWVANDTSGLGIVARQFDAQAVPLGSEIAVNTAQVSSQHQPTAAALPGGGFAVAWLTDYDAAVSFVRDIKMQRFDASGVPQGGETTVNTTGANTSTTESEPVLATIQPSGGANGLAGGGVVVAYRAADGSGNGIKAQVFTPAGATVGTEIDVNTTTAGTQQAPSVAGLDGGRFVVVWEGPDASHHGIYGQLYEGDGTAVGSEFQINVQTSSTQQQPHVVGTSDGGFAVIWDAFTSAGSGDGSAYGVVARRYDVDGNALTGEILINEETSGNQYFGALAALAGGNFVAAWVSETSGTAGDGSGRAVVQRLFGDPLTFNALSAAPEVEAVSTSRVFAEADVNAAPQRIDADGAAAVSDMDSADFNGGRLLVGTIAASAHAQQFLPQDDDAQHQFGLDATGPVSVNAGTGAVSVNGTQVGTISSDGMNGAPLIVDLNSNADAASVEILVEHLTYQNLSDDPADQSHVSILLEDGDGAASHPVVVEITITPDADIDGPVRGEIRVNTVTNLNQNDSDIAGLTDGGYVSVWVSYGQDDGVSWQGGIYGQRYDADGIPVGLEFQVNATAAGDQVQPAVAGLTDGGWVTVWQDSNISGIRLNRYDDMGVLVQSELQVETNSSSSQAGPDVAALSNGGYVVTWHSASSGLAGDGSGNAVKAQVYNAAGATVGGEISVNVQTIGWQDTAKVAALNAGRFVVVWEENDVANGDGSSTAVSARIFDAGGVPETGEIRVNTTTENWQAMPQVATLANGDFVVAWHSEQQDGSQGGIYYQRYTSTGTPIAGEVRVNDSTSGDQTTPSLIALSTGGFVVSWVDTSTPAPGSGADVFAQVFDADGTRLDTEVRINTEVASTQDEPTMAALPNGNYVVQWTSVSSAPAGDGNGDGVFQQIIGDPTEINASPPPVLTGLQTDVSATEDQVAAGIPLLGNGALTLSDSDSADFDGGFFALRRVQVDQNADDFNAPDDNTQDNLLIQTGGGITITGGGTTVNVGGVAVATISSDGQNGADLVLDFLPGSTLARVETLLNAIYYQNPSDDTASSRSYELDINDGDGGVNAATTLNIQITPVAESTVLPMLGSETQVNSFTTGAQDDAHMTVLNDGGWVSVWQSAAQDGSGQGIYMQRFDALGAPASGEMRVNTTQTGDQRDAVVASLGNGGWVVAWEGNGAGDSFGIFTQRYNPDGTPAGGETLVNSTTNSTQYDAAISALNTGGYVVVWTDIFADGSSAGIFFQRYDVNGVAQGGETQANVQTSSAQDQPDVAVLADGRFIVTWTSATSGAAGDGSSDGIFARVFNANGTPDTGEFQVNTTVTSQQDNPSVGATADGGFVIAWDENSGSDGSGVGIAAQRFDATATAQGAEFIVNDVRNSSQEYPDVIGLTDGRFVVVWSDPHNSLDGSGGTVLGQLYTATGQRVDSAFRINTEFQSTQNQPTATALPGGAFVVNWTSATSGSAGDGNSNGVFQQVFGTIAGFGTSHAPVIVGLNDSISLDESALNAGLERIDADKTIALGDLDSADFDTGVLTLSVDLQDPTLFQITDPDGLAQDQLGLVSGDVGNGDVQLSGNAVGDTVSVDGTVIGTISSDGVNGADFSITLNGNATVEAVEAVLGNLAYGNSSSSPEAARRLKLDLSDGDGNAAQSRFVTINVVPETDSTLVAGDERQVNAHTDNQQADPEIVELAGGGFVVVWQSVNQDNRGTDGDWGVFTQLYDASGRPVGPETRVNSSLASGQLDPDVAATDDGGYVVVWEDYSGSDGSGYGVYGQRFNADGSTNGSEFLVNVTTSSNQLDPSVAGFEGGGFVVSFTTNGIDGSGTSIATRTFDAAGVGAGSETQVNVANTSSNQSDSQVAALVHGPGPNAGTHAGHVVVFVAPTSGGHGDGDSNGIFARVFDDTGAAVGNDFLVNTETLGNQHTPEVAGLTGGGFVVTWTSSAQDGSSEGVFAQRFDNAGSPLGTEFRVNTETSFSQYNAQVTAMADGGFVVAWEDNGGRDGSGVGIFAQRYDANGVRIDGDTQVNQEVTSTQTQAAVTSFGTGFAAVWTSVTSGYSGDGSSNGIFLRTFESAAPGATSPVMEDFERAVTLFADDLTVTPTVLDDAVVFDDPDSANFNGGMLDAYYTTPNAALDILTLDTSGVVSITNVDEVRVNGTQVGTIDAVLDGQAGAGLRIALNAQADSAAVLALLQALAFGSADIAANVAGTSRGIGLLVTDGTGGQTEPDAILVTINSGGSTASGLSVSDFGADPHSNQVYSLNPVVDETALLASPMVLDADVDLDDFAGTSFAGGYVRLNEVNSSTITTQMSVQDQGTGTGQIGFNATTGVVTYEGTGIGTRSATNDGQDGANLQIDLNASATAEAVEALIEALTFGLSGSFNTSQAAFDLTVSNQAANVSQVMRLYQPINRDSVAPAAGTESQVNTFTPHDQESARIGVLSDGGYVMVWTSRLQDDPTVNQRGIFAQRYNAFGEQVGVEFQVNDIAMGDQIQPRVAGLSNGNFVVLWTEGSGRDGSGQGVYGQIVQNDGTFVGAAFQVHEQTSSTQNSGTVVDLGGGRFMATWSSHTSGGAGDGSGFGIFGRTFDATGTPEAGEFQINTFTSGDQTRSRAVTLPDGDVLVVWEERGGADGSGYGVFTQRIDSTGTLVDPDGTALTGVGTGEVQVNTTTTGTQQHPEVAALSASGTLANGGYVVVWESADGNSFGVYAQIYDIAGVAQGGEFLVNSQQLSYQGDISVTGRANGGFSVAWRDDNGTDGSGQGIVAQDFLADGSRDGVSYVVNPEFSSTQSKPELASLLNGTLVAGWSSFTSGTAGDGDGYGVFQRLFDQPALPAGAMSPVLEGFEDQVVFQEADVNSGLQVLDTDGVLSLTDMDSADFSGGEIWLAHVTGSTDLYLQQVSGISGAAQDQLGIVAGNGIGVSGSNVTFNAVTIGTIDAIRDGVNGADLRISLTANATPEAVEALVAQLGYANLSSDPAADRKLVLNISDGDGGATGAHVVDVAVVPDIDRTTLAQGGERQVNSYTASNQSQAAMAAIYDTGGVQIGYVTIWQSADQDRPQDGGAGIYGQRFDLNGTPLGGEFQINSHTEFSQHNPAVTGLMTGGFVVSWTDNSSANPAGEAAGETSTGVYGQIFDQHGGAVGSEILINDVVASTQDQSALAARANGNFLAAWTDHGNRDGSGQGVFLREFSAAGVPQGAAVQVNTQTASTQTDAAVTVLTGGRVVVTWTSTTSGSAGDGSGNGVFARLYETDGTPLGNEFQVNTTTNSNQDMARVAAISDGGFVAVWDDDSGSDGSGTAVFLQRYDMDGNAVGVEERVNETTVNSQYNPHVIGLDGGGWVVAWSDNGSNDGSGIGVFGQVYAADGTRIDGEFQINTEVASTQHQPRLVALPGGGFTASWSSFTSGTAGDGDQYGVFQQVFAADGTVLLSEDPTISGLVDLVLDEADVNAAGQFLAPAAGIGDADSADFAGGTLSVHMLRNDTVQTQFRDRDALAQDQLGIDGSGGVAVVGNAVNLGGSQIGTLVSDGTDGAALIIDLTGNADQAAVRTLVRSLTYANTSDDPEGARQVSVQLTDGDGGVFRQTQTLTITPEIDGAVAIGGDVLTNSFLTSSQEDSHVAGLANGGYVIVWSSHNQDATGDNDWGIFGQRYDAAGAPVGGEFQVNTYTPGSQTHAQVVGLSTGGFAVSWISRNQQDVILQVFDANGQKAGSEIVFNTPVTANGGNVALDAFDDPANGSFALVFNGQSSSSPFNQVVVGQRFDDTGGQIGGTFTIDPAGNPTVTNPDVAIQSDGTFVVVFAAVNMDNPGDFDLGVFLQRYAADASAIGGPIQVNTLERFSQYAPRVVATDDGGYAVAYDSDIRDDSGNGSSPGVYVQKFDGSGNKVGPEVLVNEVVDGSQSTPDIAALPGGGFAVSYTDNNGTDGSGWGVYLQQFDANGYRIDGAVQINEQFTSTQFQGALAALPNGNLVASYTSTTSGPAGDGSGFGVYHRLLGDPADFATGGKPVLDGVNAQVTYDENDLNGVPQLIDANGAAAVSDPDSADFDGGSILVSNVIASAPLIDQINPPDDLTQDQLGLRQGPRISITGSTAVLVDGTQVATIGQNGQDGAPFELLLNSNATAGIVELLVENLTYRNISDDPLPQRPLRIQITDGDGGASVPVLVTVNITPTPDASVAVGGERMVNTTASGLEDDPAVAMLPVTGGDFVVVFESSDSSGTGIRAQRFDVLGNPVARDGSGLANGVYDEFLINGGSQTGAQTDPKIAAFSDGSYVVAWADASIDGSSTGIAAQLFNENGTPNGGVIQVNSENTSVQSTPAVAVLDNDDFVVTWTSISSGSAGDGSGNAVIARRFDSSGTPQGTPNTDFVVNTTTTSNQHQSDITKLNDGGFLIVWEDDGATDGSGEGVFAQRFDAAGTAVGGEFQINSTTLGGQGTPQATVLTDGNIVVTWRDDTADLSGHGVYAQIYDVTGNPVNEEFRVNDQRLSHQNDPAIAALDSGGFVIAWTDFNSTDGNGHGVFAQQYDGNGNRLDSQFQVNTTFSGTQNQPDIAALPGGGFVITYNGSVLLQVYGNDAPTVSPVSAVGDEDTSIVLDESIFDAGFSDPNGNTLAEIRIDTFPSNGTLTVNGAPVTAGQVVTRAQLIAGDLVYLGNQDFNGPDSFTWTGSDGIAYAPGSVLADITVNPINDAPGLEAGPNTSVTEGQALMRTLTLSDPDTDTRSFSVTFGDGASQNFNSASLSPMISHVYGAEGSYLVTVNVDDNSGAANAAEVDSFTVTVVNGAPVANTDFALVSEDGPAHVGNVLTNDTDPGGDSLTVTEVNGVAADIGIQITLPSGALLTLNGDGSYSYDPNGQFESLPDFQNGADAFNYTLSDGEGGTDIGTAMITIDGQNDAPLASDDSTNVNDDATVTLNVLSNDTDVDGNTLTIQAIVPPFSGGITLPNGDEQVTLPSGAIVTYTPGTGDLVYDPNGSLSGGTSDSFDYIVSDGRGGTDTATVTININGTNQSPIAADDSDTTDEETSATGNVLTNDSDPNGDPLMVTQVNGSAANLGGQFALASGSLLTVLSDGSYSFVPGAQHQALGVGQSAQESFDYTVEDGQGGSDTATATITITGVNDAPIGTNDTDTTDEDTATLGNVLTNDTDIDGDSLSVSEVGGSALAVGAATTGSQGGSFTINGDGSYTYDPIGALDALPVGTSVNDTITYTVSDGQGGQDIVSLSVTVDGVNDAPTAADDGYSTNEATVVTGQNLTANDSDPDTGDIPFVIQVNAQTGVIGSQITLASGALLVVNGSGTFTYDPNGQFNALQNGDMASDSFTYTLQDGSGAQDQATASITINGISSAPVAVDDTGTTDEDSTTNIAVLTNDSDLDGDTLSVTDIDGQAVIPGDTVTLTTGAEVTLNANGTVTYDPNGVFEALQQGGTPALDSFTYTVDDGNGGTDTATVDVTVTGINDAPIAIDDARNATEDVLLDIDLLANNGAGVDSDPEGDTLDVTQINGAPVSTGVAFALPSGATVTKMSNGTFRYDQLGLFDSLAVGEMATDSFTYLVSDGNGGTDTATATITINGVNDDPTAVDDAFAVAVDAALNGDVLAANGGLADSDPDASDVLSVNDVQSGGTLGTPVATAQGGLVTLLSDGTFSYDQNGQFSGLGSGATASDSFTYQITDGNGGTDTATVTITIGGSNLPPIAGDDTFNTDEDTATLVGLLANDTDSNGDSLSVTGVDTTGTVGTVTNHNDGTVTYDPNGQFEYLAVGQSTTDSFTYDISDGNGGTDTATVTFTVTGVNDAPVAVDDSGAGFTTDEDNALTTGSVLLNDSDVDTGDVLSVASIDTTGTLGLVIDNGDGTFDYDPNGQFEALGVGQSTTDSFTYSLSDGNGGSDTGTVTVTVTGVNDAPVANNDGGTGFATDEDTAFSTASVLGNDSDVEGDTLTVTAFDAASAGGALVSHLGGGIFSYDPNGQFDSLPEGASPATDTFTYTISDGNGGSDTATVSISVAAVNDAPIAGNDSGTGFGTDEDTAFTTASVLLNDSDVDTGDSFSLTGLDTTATLGLVIDNGDGTFDYDPNSMFESLAAGLTTTDSFTYTITDNFGGSDTATVSILIMGVNDAPVAVDDNGVGFATNEDTGFTTGNVLTNDSDPEGQTLSVLSIDTTGTLGLVIDNGDGTFDYDPNGQFEALNTGDNATDSFIYTVSDGNGGTDTATVTIAIAGLDEGKNVITGTTGRDNLVGTAQDDAIYGMGGPLDILGGGTGADCFDFAALLNSGARDVANITDYEVGVDSLTGIAATDIAQSRAFGANLYLQLTGGENDLIVVMGVTDINDLTFA</sequence>
<dbReference type="PROSITE" id="PS50093">
    <property type="entry name" value="PKD"/>
    <property type="match status" value="1"/>
</dbReference>